<dbReference type="Proteomes" id="UP000708208">
    <property type="component" value="Unassembled WGS sequence"/>
</dbReference>
<organism evidence="2 3">
    <name type="scientific">Allacma fusca</name>
    <dbReference type="NCBI Taxonomy" id="39272"/>
    <lineage>
        <taxon>Eukaryota</taxon>
        <taxon>Metazoa</taxon>
        <taxon>Ecdysozoa</taxon>
        <taxon>Arthropoda</taxon>
        <taxon>Hexapoda</taxon>
        <taxon>Collembola</taxon>
        <taxon>Symphypleona</taxon>
        <taxon>Sminthuridae</taxon>
        <taxon>Allacma</taxon>
    </lineage>
</organism>
<feature type="compositionally biased region" description="Basic and acidic residues" evidence="1">
    <location>
        <begin position="210"/>
        <end position="233"/>
    </location>
</feature>
<dbReference type="AlphaFoldDB" id="A0A8J2KQ97"/>
<evidence type="ECO:0000313" key="3">
    <source>
        <dbReference type="Proteomes" id="UP000708208"/>
    </source>
</evidence>
<feature type="region of interest" description="Disordered" evidence="1">
    <location>
        <begin position="162"/>
        <end position="233"/>
    </location>
</feature>
<accession>A0A8J2KQ97</accession>
<comment type="caution">
    <text evidence="2">The sequence shown here is derived from an EMBL/GenBank/DDBJ whole genome shotgun (WGS) entry which is preliminary data.</text>
</comment>
<feature type="compositionally biased region" description="Basic and acidic residues" evidence="1">
    <location>
        <begin position="189"/>
        <end position="198"/>
    </location>
</feature>
<proteinExistence type="predicted"/>
<reference evidence="2" key="1">
    <citation type="submission" date="2021-06" db="EMBL/GenBank/DDBJ databases">
        <authorList>
            <person name="Hodson N. C."/>
            <person name="Mongue J. A."/>
            <person name="Jaron S. K."/>
        </authorList>
    </citation>
    <scope>NUCLEOTIDE SEQUENCE</scope>
</reference>
<evidence type="ECO:0000256" key="1">
    <source>
        <dbReference type="SAM" id="MobiDB-lite"/>
    </source>
</evidence>
<dbReference type="EMBL" id="CAJVCH010443992">
    <property type="protein sequence ID" value="CAG7819255.1"/>
    <property type="molecule type" value="Genomic_DNA"/>
</dbReference>
<name>A0A8J2KQ97_9HEXA</name>
<sequence length="306" mass="33497">MSANVPQGQQDLQLQLSDPLLNSAFFFDGCEAGGYEKLVLETPRVEVPITEYMDYDGDNLPDFSDIDNSELMYDGSLDELLGKTIATLEKPPVDTGMQVDGTPPGGDLTSLTNVVPPLPQPVNVVDDFTRPEDLVIFLGGTPAEATAISSDVLVCGGNQNAQINSAGPAPSADTNTGRRSRASTSKVKVPKDQVENNVKRRSKKPPTLTQKERERIRSKNNREKARDAMKAKDDEISQLKEVIEEKNREIQKLEEKLRMCTSYLDSLVCGIGTLNLSQPVAPQGHYSCIILSNQPPLVLKLHMTCN</sequence>
<dbReference type="CDD" id="cd14686">
    <property type="entry name" value="bZIP"/>
    <property type="match status" value="1"/>
</dbReference>
<evidence type="ECO:0008006" key="4">
    <source>
        <dbReference type="Google" id="ProtNLM"/>
    </source>
</evidence>
<keyword evidence="3" id="KW-1185">Reference proteome</keyword>
<feature type="compositionally biased region" description="Polar residues" evidence="1">
    <location>
        <begin position="172"/>
        <end position="186"/>
    </location>
</feature>
<protein>
    <recommendedName>
        <fullName evidence="4">BZIP domain-containing protein</fullName>
    </recommendedName>
</protein>
<evidence type="ECO:0000313" key="2">
    <source>
        <dbReference type="EMBL" id="CAG7819255.1"/>
    </source>
</evidence>
<gene>
    <name evidence="2" type="ORF">AFUS01_LOCUS29716</name>
</gene>